<evidence type="ECO:0000313" key="2">
    <source>
        <dbReference type="Proteomes" id="UP000436088"/>
    </source>
</evidence>
<dbReference type="EMBL" id="VEPZ02001393">
    <property type="protein sequence ID" value="KAE8675806.1"/>
    <property type="molecule type" value="Genomic_DNA"/>
</dbReference>
<protein>
    <submittedName>
        <fullName evidence="1">F-box protein</fullName>
    </submittedName>
</protein>
<proteinExistence type="predicted"/>
<dbReference type="AlphaFoldDB" id="A0A6A2YCB8"/>
<accession>A0A6A2YCB8</accession>
<organism evidence="1 2">
    <name type="scientific">Hibiscus syriacus</name>
    <name type="common">Rose of Sharon</name>
    <dbReference type="NCBI Taxonomy" id="106335"/>
    <lineage>
        <taxon>Eukaryota</taxon>
        <taxon>Viridiplantae</taxon>
        <taxon>Streptophyta</taxon>
        <taxon>Embryophyta</taxon>
        <taxon>Tracheophyta</taxon>
        <taxon>Spermatophyta</taxon>
        <taxon>Magnoliopsida</taxon>
        <taxon>eudicotyledons</taxon>
        <taxon>Gunneridae</taxon>
        <taxon>Pentapetalae</taxon>
        <taxon>rosids</taxon>
        <taxon>malvids</taxon>
        <taxon>Malvales</taxon>
        <taxon>Malvaceae</taxon>
        <taxon>Malvoideae</taxon>
        <taxon>Hibiscus</taxon>
    </lineage>
</organism>
<evidence type="ECO:0000313" key="1">
    <source>
        <dbReference type="EMBL" id="KAE8675806.1"/>
    </source>
</evidence>
<gene>
    <name evidence="1" type="ORF">F3Y22_tig00111644pilonHSYRG00208</name>
</gene>
<keyword evidence="2" id="KW-1185">Reference proteome</keyword>
<dbReference type="Proteomes" id="UP000436088">
    <property type="component" value="Unassembled WGS sequence"/>
</dbReference>
<comment type="caution">
    <text evidence="1">The sequence shown here is derived from an EMBL/GenBank/DDBJ whole genome shotgun (WGS) entry which is preliminary data.</text>
</comment>
<reference evidence="1" key="1">
    <citation type="submission" date="2019-09" db="EMBL/GenBank/DDBJ databases">
        <title>Draft genome information of white flower Hibiscus syriacus.</title>
        <authorList>
            <person name="Kim Y.-M."/>
        </authorList>
    </citation>
    <scope>NUCLEOTIDE SEQUENCE [LARGE SCALE GENOMIC DNA]</scope>
    <source>
        <strain evidence="1">YM2019G1</strain>
    </source>
</reference>
<sequence length="108" mass="11569">MDMAVPITIKNVMALEASRLTNAHRSAQGDVARPSTTNHACSSVRNAAGHACVCPQGITGTNKFALATTTGRPRKEAPNALKFSTPRKPLYFIIISLIIMVKHEVVAL</sequence>
<name>A0A6A2YCB8_HIBSY</name>